<dbReference type="Proteomes" id="UP001146120">
    <property type="component" value="Unassembled WGS sequence"/>
</dbReference>
<reference evidence="1" key="1">
    <citation type="submission" date="2022-11" db="EMBL/GenBank/DDBJ databases">
        <authorList>
            <person name="Morgan W.R."/>
            <person name="Tartar A."/>
        </authorList>
    </citation>
    <scope>NUCLEOTIDE SEQUENCE</scope>
    <source>
        <strain evidence="1">ARSEF 373</strain>
    </source>
</reference>
<gene>
    <name evidence="1" type="ORF">N0F65_005752</name>
</gene>
<evidence type="ECO:0000313" key="1">
    <source>
        <dbReference type="EMBL" id="DAZ98568.1"/>
    </source>
</evidence>
<dbReference type="EMBL" id="DAKRPA010000103">
    <property type="protein sequence ID" value="DAZ98568.1"/>
    <property type="molecule type" value="Genomic_DNA"/>
</dbReference>
<name>A0AAV2YXQ2_9STRA</name>
<accession>A0AAV2YXQ2</accession>
<comment type="caution">
    <text evidence="1">The sequence shown here is derived from an EMBL/GenBank/DDBJ whole genome shotgun (WGS) entry which is preliminary data.</text>
</comment>
<evidence type="ECO:0000313" key="2">
    <source>
        <dbReference type="Proteomes" id="UP001146120"/>
    </source>
</evidence>
<organism evidence="1 2">
    <name type="scientific">Lagenidium giganteum</name>
    <dbReference type="NCBI Taxonomy" id="4803"/>
    <lineage>
        <taxon>Eukaryota</taxon>
        <taxon>Sar</taxon>
        <taxon>Stramenopiles</taxon>
        <taxon>Oomycota</taxon>
        <taxon>Peronosporomycetes</taxon>
        <taxon>Pythiales</taxon>
        <taxon>Pythiaceae</taxon>
    </lineage>
</organism>
<dbReference type="AlphaFoldDB" id="A0AAV2YXQ2"/>
<sequence length="76" mass="8911">MQSRTRDRCDRSDVIWLTEGYAFVECTVIDDHTLEVSYGNHMECMSEERAQHFMLELGGILIRWEQMVIPPHLING</sequence>
<keyword evidence="2" id="KW-1185">Reference proteome</keyword>
<reference evidence="1" key="2">
    <citation type="journal article" date="2023" name="Microbiol Resour">
        <title>Decontamination and Annotation of the Draft Genome Sequence of the Oomycete Lagenidium giganteum ARSEF 373.</title>
        <authorList>
            <person name="Morgan W.R."/>
            <person name="Tartar A."/>
        </authorList>
    </citation>
    <scope>NUCLEOTIDE SEQUENCE</scope>
    <source>
        <strain evidence="1">ARSEF 373</strain>
    </source>
</reference>
<protein>
    <submittedName>
        <fullName evidence="1">Uncharacterized protein</fullName>
    </submittedName>
</protein>
<proteinExistence type="predicted"/>